<protein>
    <submittedName>
        <fullName evidence="2">Uncharacterized protein</fullName>
    </submittedName>
</protein>
<accession>A0A6I6JW83</accession>
<dbReference type="Proteomes" id="UP000428260">
    <property type="component" value="Chromosome"/>
</dbReference>
<dbReference type="EMBL" id="CP046401">
    <property type="protein sequence ID" value="QGY45569.1"/>
    <property type="molecule type" value="Genomic_DNA"/>
</dbReference>
<dbReference type="AlphaFoldDB" id="A0A6I6JW83"/>
<keyword evidence="1" id="KW-1133">Transmembrane helix</keyword>
<dbReference type="RefSeq" id="WP_158868712.1">
    <property type="nucleotide sequence ID" value="NZ_CP046401.1"/>
</dbReference>
<sequence length="148" mass="17527">MAKRISIIIINLGIVVWGIIGFNHLNYWERSARIFQVNSEQNFRRGFDRGRPGFEDRSSWDRSTLTERPDLLNLSDSIAQQSADVVQRNRESIRERNSEDRSYGRRGFHSRQKIQLRNVVWFLAVFCLFTVGTIYTDKTIRAFRKKEK</sequence>
<name>A0A6I6JW83_9BACT</name>
<evidence type="ECO:0000256" key="1">
    <source>
        <dbReference type="SAM" id="Phobius"/>
    </source>
</evidence>
<dbReference type="KEGG" id="mcos:GM418_18400"/>
<evidence type="ECO:0000313" key="2">
    <source>
        <dbReference type="EMBL" id="QGY45569.1"/>
    </source>
</evidence>
<evidence type="ECO:0000313" key="3">
    <source>
        <dbReference type="Proteomes" id="UP000428260"/>
    </source>
</evidence>
<feature type="transmembrane region" description="Helical" evidence="1">
    <location>
        <begin position="7"/>
        <end position="25"/>
    </location>
</feature>
<reference evidence="2 3" key="1">
    <citation type="submission" date="2019-11" db="EMBL/GenBank/DDBJ databases">
        <authorList>
            <person name="Zheng R.K."/>
            <person name="Sun C.M."/>
        </authorList>
    </citation>
    <scope>NUCLEOTIDE SEQUENCE [LARGE SCALE GENOMIC DNA]</scope>
    <source>
        <strain evidence="2 3">WC007</strain>
    </source>
</reference>
<gene>
    <name evidence="2" type="ORF">GM418_18400</name>
</gene>
<proteinExistence type="predicted"/>
<keyword evidence="1" id="KW-0812">Transmembrane</keyword>
<keyword evidence="3" id="KW-1185">Reference proteome</keyword>
<feature type="transmembrane region" description="Helical" evidence="1">
    <location>
        <begin position="119"/>
        <end position="136"/>
    </location>
</feature>
<keyword evidence="1" id="KW-0472">Membrane</keyword>
<organism evidence="2 3">
    <name type="scientific">Maribellus comscasis</name>
    <dbReference type="NCBI Taxonomy" id="2681766"/>
    <lineage>
        <taxon>Bacteria</taxon>
        <taxon>Pseudomonadati</taxon>
        <taxon>Bacteroidota</taxon>
        <taxon>Bacteroidia</taxon>
        <taxon>Marinilabiliales</taxon>
        <taxon>Prolixibacteraceae</taxon>
        <taxon>Maribellus</taxon>
    </lineage>
</organism>